<organism evidence="1 2">
    <name type="scientific">Paracoccus aestuariivivens</name>
    <dbReference type="NCBI Taxonomy" id="1820333"/>
    <lineage>
        <taxon>Bacteria</taxon>
        <taxon>Pseudomonadati</taxon>
        <taxon>Pseudomonadota</taxon>
        <taxon>Alphaproteobacteria</taxon>
        <taxon>Rhodobacterales</taxon>
        <taxon>Paracoccaceae</taxon>
        <taxon>Paracoccus</taxon>
    </lineage>
</organism>
<comment type="caution">
    <text evidence="1">The sequence shown here is derived from an EMBL/GenBank/DDBJ whole genome shotgun (WGS) entry which is preliminary data.</text>
</comment>
<evidence type="ECO:0000313" key="1">
    <source>
        <dbReference type="EMBL" id="MTH79587.1"/>
    </source>
</evidence>
<name>A0A6L6JG69_9RHOB</name>
<dbReference type="Proteomes" id="UP000478183">
    <property type="component" value="Unassembled WGS sequence"/>
</dbReference>
<gene>
    <name evidence="1" type="ORF">GL286_17880</name>
</gene>
<dbReference type="InterPro" id="IPR022243">
    <property type="entry name" value="DUF3768"/>
</dbReference>
<accession>A0A6L6JG69</accession>
<sequence>MAQYQCKSCGEIEVSELAAPEACTHCGESGLIDLEAQTAEIAKANDAFRAAIILGGHPELLGQVVCTQGVAAEGLGFMARAQIEVAGFSSFTEENDPYGDHSFGALTISGKKIWWKLDIYDADYRFGAADPLDATQTRRVLTLLFPSEY</sequence>
<dbReference type="RefSeq" id="WP_155096940.1">
    <property type="nucleotide sequence ID" value="NZ_WMIE01000017.1"/>
</dbReference>
<dbReference type="EMBL" id="WMIE01000017">
    <property type="protein sequence ID" value="MTH79587.1"/>
    <property type="molecule type" value="Genomic_DNA"/>
</dbReference>
<evidence type="ECO:0000313" key="2">
    <source>
        <dbReference type="Proteomes" id="UP000478183"/>
    </source>
</evidence>
<protein>
    <submittedName>
        <fullName evidence="1">DUF3768 domain-containing protein</fullName>
    </submittedName>
</protein>
<reference evidence="1 2" key="1">
    <citation type="submission" date="2019-11" db="EMBL/GenBank/DDBJ databases">
        <authorList>
            <person name="Dong K."/>
        </authorList>
    </citation>
    <scope>NUCLEOTIDE SEQUENCE [LARGE SCALE GENOMIC DNA]</scope>
    <source>
        <strain evidence="1 2">NBRC 111993</strain>
    </source>
</reference>
<proteinExistence type="predicted"/>
<keyword evidence="2" id="KW-1185">Reference proteome</keyword>
<dbReference type="Pfam" id="PF12599">
    <property type="entry name" value="DUF3768"/>
    <property type="match status" value="1"/>
</dbReference>
<dbReference type="AlphaFoldDB" id="A0A6L6JG69"/>
<dbReference type="OrthoDB" id="1495368at2"/>